<name>A0A2T4Z5T0_9HYPH</name>
<dbReference type="Pfam" id="PF00465">
    <property type="entry name" value="Fe-ADH"/>
    <property type="match status" value="1"/>
</dbReference>
<dbReference type="Gene3D" id="3.40.50.1970">
    <property type="match status" value="1"/>
</dbReference>
<dbReference type="RefSeq" id="WP_170118210.1">
    <property type="nucleotide sequence ID" value="NZ_PZZL01000004.1"/>
</dbReference>
<evidence type="ECO:0000256" key="1">
    <source>
        <dbReference type="ARBA" id="ARBA00001962"/>
    </source>
</evidence>
<comment type="caution">
    <text evidence="7">The sequence shown here is derived from an EMBL/GenBank/DDBJ whole genome shotgun (WGS) entry which is preliminary data.</text>
</comment>
<keyword evidence="8" id="KW-1185">Reference proteome</keyword>
<dbReference type="InterPro" id="IPR039697">
    <property type="entry name" value="Alcohol_dehydrogenase_Fe"/>
</dbReference>
<dbReference type="CDD" id="cd08192">
    <property type="entry name" value="MAR-like"/>
    <property type="match status" value="1"/>
</dbReference>
<dbReference type="InterPro" id="IPR018211">
    <property type="entry name" value="ADH_Fe_CS"/>
</dbReference>
<evidence type="ECO:0000256" key="4">
    <source>
        <dbReference type="ARBA" id="ARBA00023027"/>
    </source>
</evidence>
<keyword evidence="4" id="KW-0520">NAD</keyword>
<keyword evidence="3" id="KW-0560">Oxidoreductase</keyword>
<protein>
    <submittedName>
        <fullName evidence="7">Alcohol dehydrogenase class IV</fullName>
    </submittedName>
</protein>
<dbReference type="GO" id="GO:0046872">
    <property type="term" value="F:metal ion binding"/>
    <property type="evidence" value="ECO:0007669"/>
    <property type="project" value="InterPro"/>
</dbReference>
<comment type="similarity">
    <text evidence="2">Belongs to the iron-containing alcohol dehydrogenase family.</text>
</comment>
<evidence type="ECO:0000256" key="3">
    <source>
        <dbReference type="ARBA" id="ARBA00023002"/>
    </source>
</evidence>
<dbReference type="InterPro" id="IPR056798">
    <property type="entry name" value="ADH_Fe_C"/>
</dbReference>
<evidence type="ECO:0000313" key="7">
    <source>
        <dbReference type="EMBL" id="PTM57239.1"/>
    </source>
</evidence>
<feature type="domain" description="Fe-containing alcohol dehydrogenase-like C-terminal" evidence="6">
    <location>
        <begin position="202"/>
        <end position="385"/>
    </location>
</feature>
<organism evidence="7 8">
    <name type="scientific">Phreatobacter oligotrophus</name>
    <dbReference type="NCBI Taxonomy" id="1122261"/>
    <lineage>
        <taxon>Bacteria</taxon>
        <taxon>Pseudomonadati</taxon>
        <taxon>Pseudomonadota</taxon>
        <taxon>Alphaproteobacteria</taxon>
        <taxon>Hyphomicrobiales</taxon>
        <taxon>Phreatobacteraceae</taxon>
        <taxon>Phreatobacter</taxon>
    </lineage>
</organism>
<dbReference type="Pfam" id="PF25137">
    <property type="entry name" value="ADH_Fe_C"/>
    <property type="match status" value="1"/>
</dbReference>
<reference evidence="7 8" key="1">
    <citation type="submission" date="2018-04" db="EMBL/GenBank/DDBJ databases">
        <title>Genomic Encyclopedia of Archaeal and Bacterial Type Strains, Phase II (KMG-II): from individual species to whole genera.</title>
        <authorList>
            <person name="Goeker M."/>
        </authorList>
    </citation>
    <scope>NUCLEOTIDE SEQUENCE [LARGE SCALE GENOMIC DNA]</scope>
    <source>
        <strain evidence="7 8">DSM 25521</strain>
    </source>
</reference>
<dbReference type="SUPFAM" id="SSF56796">
    <property type="entry name" value="Dehydroquinate synthase-like"/>
    <property type="match status" value="1"/>
</dbReference>
<evidence type="ECO:0000259" key="6">
    <source>
        <dbReference type="Pfam" id="PF25137"/>
    </source>
</evidence>
<evidence type="ECO:0000313" key="8">
    <source>
        <dbReference type="Proteomes" id="UP000241808"/>
    </source>
</evidence>
<dbReference type="PROSITE" id="PS00060">
    <property type="entry name" value="ADH_IRON_2"/>
    <property type="match status" value="1"/>
</dbReference>
<evidence type="ECO:0000259" key="5">
    <source>
        <dbReference type="Pfam" id="PF00465"/>
    </source>
</evidence>
<evidence type="ECO:0000256" key="2">
    <source>
        <dbReference type="ARBA" id="ARBA00007358"/>
    </source>
</evidence>
<dbReference type="EMBL" id="PZZL01000004">
    <property type="protein sequence ID" value="PTM57239.1"/>
    <property type="molecule type" value="Genomic_DNA"/>
</dbReference>
<dbReference type="PANTHER" id="PTHR11496">
    <property type="entry name" value="ALCOHOL DEHYDROGENASE"/>
    <property type="match status" value="1"/>
</dbReference>
<dbReference type="GO" id="GO:0004022">
    <property type="term" value="F:alcohol dehydrogenase (NAD+) activity"/>
    <property type="evidence" value="ECO:0007669"/>
    <property type="project" value="TreeGrafter"/>
</dbReference>
<sequence length="387" mass="40518">MSAIAPPPAGRFALLDQKAVAWGQSLDAALAEEMRQRGTRRLFIVTTRSLGQRAATLAKAQHGLEAVEIEDAIPAHTPMPSVFALAQRLASFRPDLILALGGGSVIDAVKIAGLVRAEGIVDRDALIARSMQKGGLPSTARDPQRYIAAPTTLSGAEFGTIGGSVDPQTRIKFGFAAPWFPAETVIFDPALGQATPEGLWLSSGVRAVDHAVEAILSPDANPFIDGCALHALRLLGTSLRATKADPADLHARQEGQFGVWLASQSVGRVRYGASHGIGHQLGAVAGVAHGHTSCVMLPAVIAWNAGHVGGRDRLVHEAVDASAPDAATAVARLIADVGQPRRLSDVGVHEDQFERIAELAMSNPFVKANPRPISSPADVVAILRLAA</sequence>
<dbReference type="PANTHER" id="PTHR11496:SF102">
    <property type="entry name" value="ALCOHOL DEHYDROGENASE 4"/>
    <property type="match status" value="1"/>
</dbReference>
<gene>
    <name evidence="7" type="ORF">C8P69_104289</name>
</gene>
<dbReference type="AlphaFoldDB" id="A0A2T4Z5T0"/>
<dbReference type="Gene3D" id="1.20.1090.10">
    <property type="entry name" value="Dehydroquinate synthase-like - alpha domain"/>
    <property type="match status" value="1"/>
</dbReference>
<proteinExistence type="inferred from homology"/>
<dbReference type="Proteomes" id="UP000241808">
    <property type="component" value="Unassembled WGS sequence"/>
</dbReference>
<comment type="cofactor">
    <cofactor evidence="1">
        <name>Fe cation</name>
        <dbReference type="ChEBI" id="CHEBI:24875"/>
    </cofactor>
</comment>
<dbReference type="InterPro" id="IPR001670">
    <property type="entry name" value="ADH_Fe/GldA"/>
</dbReference>
<feature type="domain" description="Alcohol dehydrogenase iron-type/glycerol dehydrogenase GldA" evidence="5">
    <location>
        <begin position="29"/>
        <end position="189"/>
    </location>
</feature>
<accession>A0A2T4Z5T0</accession>